<comment type="cofactor">
    <cofactor evidence="1 4">
        <name>pyridoxal 5'-phosphate</name>
        <dbReference type="ChEBI" id="CHEBI:597326"/>
    </cofactor>
</comment>
<comment type="function">
    <text evidence="4">Catalyzes the interconversion of L-alanine and D-alanine. May also act on other amino acids.</text>
</comment>
<dbReference type="EC" id="5.1.1.1" evidence="4"/>
<feature type="binding site" evidence="4">
    <location>
        <position position="138"/>
    </location>
    <ligand>
        <name>substrate</name>
    </ligand>
</feature>
<proteinExistence type="inferred from homology"/>
<evidence type="ECO:0000313" key="7">
    <source>
        <dbReference type="Proteomes" id="UP001589748"/>
    </source>
</evidence>
<dbReference type="PROSITE" id="PS00395">
    <property type="entry name" value="ALANINE_RACEMASE"/>
    <property type="match status" value="1"/>
</dbReference>
<gene>
    <name evidence="6" type="primary">alr</name>
    <name evidence="6" type="ORF">ACFFVI_10200</name>
</gene>
<dbReference type="PANTHER" id="PTHR30511">
    <property type="entry name" value="ALANINE RACEMASE"/>
    <property type="match status" value="1"/>
</dbReference>
<dbReference type="SMART" id="SM01005">
    <property type="entry name" value="Ala_racemase_C"/>
    <property type="match status" value="1"/>
</dbReference>
<organism evidence="6 7">
    <name type="scientific">Kineococcus gynurae</name>
    <dbReference type="NCBI Taxonomy" id="452979"/>
    <lineage>
        <taxon>Bacteria</taxon>
        <taxon>Bacillati</taxon>
        <taxon>Actinomycetota</taxon>
        <taxon>Actinomycetes</taxon>
        <taxon>Kineosporiales</taxon>
        <taxon>Kineosporiaceae</taxon>
        <taxon>Kineococcus</taxon>
    </lineage>
</organism>
<dbReference type="RefSeq" id="WP_380139209.1">
    <property type="nucleotide sequence ID" value="NZ_JBHLUI010000010.1"/>
</dbReference>
<protein>
    <recommendedName>
        <fullName evidence="4">Alanine racemase</fullName>
        <ecNumber evidence="4">5.1.1.1</ecNumber>
    </recommendedName>
</protein>
<name>A0ABV5LTC0_9ACTN</name>
<dbReference type="Pfam" id="PF01168">
    <property type="entry name" value="Ala_racemase_N"/>
    <property type="match status" value="1"/>
</dbReference>
<dbReference type="InterPro" id="IPR011079">
    <property type="entry name" value="Ala_racemase_C"/>
</dbReference>
<dbReference type="EMBL" id="JBHMDM010000005">
    <property type="protein sequence ID" value="MFB9377344.1"/>
    <property type="molecule type" value="Genomic_DNA"/>
</dbReference>
<evidence type="ECO:0000256" key="1">
    <source>
        <dbReference type="ARBA" id="ARBA00001933"/>
    </source>
</evidence>
<evidence type="ECO:0000256" key="4">
    <source>
        <dbReference type="HAMAP-Rule" id="MF_01201"/>
    </source>
</evidence>
<evidence type="ECO:0000259" key="5">
    <source>
        <dbReference type="SMART" id="SM01005"/>
    </source>
</evidence>
<comment type="pathway">
    <text evidence="4">Amino-acid biosynthesis; D-alanine biosynthesis; D-alanine from L-alanine: step 1/1.</text>
</comment>
<comment type="catalytic activity">
    <reaction evidence="4">
        <text>L-alanine = D-alanine</text>
        <dbReference type="Rhea" id="RHEA:20249"/>
        <dbReference type="ChEBI" id="CHEBI:57416"/>
        <dbReference type="ChEBI" id="CHEBI:57972"/>
        <dbReference type="EC" id="5.1.1.1"/>
    </reaction>
</comment>
<feature type="active site" description="Proton acceptor; specific for L-alanine" evidence="4">
    <location>
        <position position="272"/>
    </location>
</feature>
<feature type="active site" description="Proton acceptor; specific for D-alanine" evidence="4">
    <location>
        <position position="40"/>
    </location>
</feature>
<dbReference type="Gene3D" id="2.40.37.10">
    <property type="entry name" value="Lyase, Ornithine Decarboxylase, Chain A, domain 1"/>
    <property type="match status" value="1"/>
</dbReference>
<accession>A0ABV5LTC0</accession>
<reference evidence="6 7" key="1">
    <citation type="submission" date="2024-09" db="EMBL/GenBank/DDBJ databases">
        <authorList>
            <person name="Sun Q."/>
            <person name="Mori K."/>
        </authorList>
    </citation>
    <scope>NUCLEOTIDE SEQUENCE [LARGE SCALE GENOMIC DNA]</scope>
    <source>
        <strain evidence="6 7">TISTR 1856</strain>
    </source>
</reference>
<dbReference type="CDD" id="cd00430">
    <property type="entry name" value="PLPDE_III_AR"/>
    <property type="match status" value="1"/>
</dbReference>
<dbReference type="InterPro" id="IPR000821">
    <property type="entry name" value="Ala_racemase"/>
</dbReference>
<keyword evidence="3 4" id="KW-0413">Isomerase</keyword>
<evidence type="ECO:0000313" key="6">
    <source>
        <dbReference type="EMBL" id="MFB9377344.1"/>
    </source>
</evidence>
<dbReference type="HAMAP" id="MF_01201">
    <property type="entry name" value="Ala_racemase"/>
    <property type="match status" value="1"/>
</dbReference>
<dbReference type="InterPro" id="IPR009006">
    <property type="entry name" value="Ala_racemase/Decarboxylase_C"/>
</dbReference>
<dbReference type="NCBIfam" id="TIGR00492">
    <property type="entry name" value="alr"/>
    <property type="match status" value="1"/>
</dbReference>
<evidence type="ECO:0000256" key="2">
    <source>
        <dbReference type="ARBA" id="ARBA00022898"/>
    </source>
</evidence>
<dbReference type="Gene3D" id="3.20.20.10">
    <property type="entry name" value="Alanine racemase"/>
    <property type="match status" value="1"/>
</dbReference>
<dbReference type="PRINTS" id="PR00992">
    <property type="entry name" value="ALARACEMASE"/>
</dbReference>
<dbReference type="InterPro" id="IPR020622">
    <property type="entry name" value="Ala_racemase_pyridoxalP-BS"/>
</dbReference>
<keyword evidence="2 4" id="KW-0663">Pyridoxal phosphate</keyword>
<evidence type="ECO:0000256" key="3">
    <source>
        <dbReference type="ARBA" id="ARBA00023235"/>
    </source>
</evidence>
<sequence length="387" mass="39386">METTATQTGSEVVVDLGAVRDNVAAVRATVGAAEVMAVVKADAYGHGALPAARAALDGGATSLGVATVAEALALRAGGIEAPVLAWLLIPGDDLTVAVAADVELSVAAPWSLAAVVAAARALGRPARVHLELDTGMSRGGVADPDRPAMLAELSRAVAEGAVRLVGTWAHLASSDVPADPANARQLAAFADAVVELRGAGLDPGRLHHANSAAALLLPGSRFDLVRVGLACWGLSPAPQLATSTELGLRPAMTLRSRLAHVRRVPAGTGVSYGLTWSTPRATTLGLVPLGYGDGIPRHASRPSPAGTAGGSVLVAGARRPVTGRICMDQFVVDLGGEEPEVGSEVVVFGDGHDGAPTAQDWAEAAGTISYEIVTRIAGPRVPRRHRW</sequence>
<feature type="modified residue" description="N6-(pyridoxal phosphate)lysine" evidence="4">
    <location>
        <position position="40"/>
    </location>
</feature>
<comment type="similarity">
    <text evidence="4">Belongs to the alanine racemase family.</text>
</comment>
<dbReference type="InterPro" id="IPR029066">
    <property type="entry name" value="PLP-binding_barrel"/>
</dbReference>
<dbReference type="InterPro" id="IPR001608">
    <property type="entry name" value="Ala_racemase_N"/>
</dbReference>
<dbReference type="SUPFAM" id="SSF51419">
    <property type="entry name" value="PLP-binding barrel"/>
    <property type="match status" value="1"/>
</dbReference>
<dbReference type="Proteomes" id="UP001589748">
    <property type="component" value="Unassembled WGS sequence"/>
</dbReference>
<feature type="binding site" evidence="4">
    <location>
        <position position="327"/>
    </location>
    <ligand>
        <name>substrate</name>
    </ligand>
</feature>
<dbReference type="GO" id="GO:0008784">
    <property type="term" value="F:alanine racemase activity"/>
    <property type="evidence" value="ECO:0007669"/>
    <property type="project" value="UniProtKB-EC"/>
</dbReference>
<dbReference type="SUPFAM" id="SSF50621">
    <property type="entry name" value="Alanine racemase C-terminal domain-like"/>
    <property type="match status" value="1"/>
</dbReference>
<dbReference type="Pfam" id="PF00842">
    <property type="entry name" value="Ala_racemase_C"/>
    <property type="match status" value="1"/>
</dbReference>
<feature type="domain" description="Alanine racemase C-terminal" evidence="5">
    <location>
        <begin position="251"/>
        <end position="386"/>
    </location>
</feature>
<comment type="caution">
    <text evidence="6">The sequence shown here is derived from an EMBL/GenBank/DDBJ whole genome shotgun (WGS) entry which is preliminary data.</text>
</comment>
<keyword evidence="7" id="KW-1185">Reference proteome</keyword>
<dbReference type="PANTHER" id="PTHR30511:SF0">
    <property type="entry name" value="ALANINE RACEMASE, CATABOLIC-RELATED"/>
    <property type="match status" value="1"/>
</dbReference>